<evidence type="ECO:0000313" key="13">
    <source>
        <dbReference type="EMBL" id="CAE1291309.1"/>
    </source>
</evidence>
<dbReference type="Gene3D" id="1.20.58.530">
    <property type="match status" value="1"/>
</dbReference>
<reference evidence="13" key="1">
    <citation type="submission" date="2021-01" db="EMBL/GenBank/DDBJ databases">
        <authorList>
            <person name="Li R."/>
            <person name="Bekaert M."/>
        </authorList>
    </citation>
    <scope>NUCLEOTIDE SEQUENCE</scope>
    <source>
        <strain evidence="13">Farmed</strain>
    </source>
</reference>
<keyword evidence="7 10" id="KW-0518">Myosin</keyword>
<dbReference type="GO" id="GO:0016459">
    <property type="term" value="C:myosin complex"/>
    <property type="evidence" value="ECO:0007669"/>
    <property type="project" value="UniProtKB-KW"/>
</dbReference>
<evidence type="ECO:0000256" key="5">
    <source>
        <dbReference type="ARBA" id="ARBA00022840"/>
    </source>
</evidence>
<organism evidence="13 14">
    <name type="scientific">Acanthosepion pharaonis</name>
    <name type="common">Pharaoh cuttlefish</name>
    <name type="synonym">Sepia pharaonis</name>
    <dbReference type="NCBI Taxonomy" id="158019"/>
    <lineage>
        <taxon>Eukaryota</taxon>
        <taxon>Metazoa</taxon>
        <taxon>Spiralia</taxon>
        <taxon>Lophotrochozoa</taxon>
        <taxon>Mollusca</taxon>
        <taxon>Cephalopoda</taxon>
        <taxon>Coleoidea</taxon>
        <taxon>Decapodiformes</taxon>
        <taxon>Sepiida</taxon>
        <taxon>Sepiina</taxon>
        <taxon>Sepiidae</taxon>
        <taxon>Acanthosepion</taxon>
    </lineage>
</organism>
<dbReference type="GO" id="GO:0035556">
    <property type="term" value="P:intracellular signal transduction"/>
    <property type="evidence" value="ECO:0007669"/>
    <property type="project" value="InterPro"/>
</dbReference>
<name>A0A812D3F7_ACAPH</name>
<dbReference type="Pfam" id="PF00063">
    <property type="entry name" value="Myosin_head"/>
    <property type="match status" value="1"/>
</dbReference>
<evidence type="ECO:0000256" key="2">
    <source>
        <dbReference type="ARBA" id="ARBA00008314"/>
    </source>
</evidence>
<dbReference type="GO" id="GO:0005524">
    <property type="term" value="F:ATP binding"/>
    <property type="evidence" value="ECO:0007669"/>
    <property type="project" value="UniProtKB-UniRule"/>
</dbReference>
<dbReference type="GO" id="GO:0005737">
    <property type="term" value="C:cytoplasm"/>
    <property type="evidence" value="ECO:0007669"/>
    <property type="project" value="UniProtKB-SubCell"/>
</dbReference>
<feature type="binding site" evidence="10">
    <location>
        <begin position="223"/>
        <end position="230"/>
    </location>
    <ligand>
        <name>ATP</name>
        <dbReference type="ChEBI" id="CHEBI:30616"/>
    </ligand>
</feature>
<keyword evidence="8 10" id="KW-0505">Motor protein</keyword>
<evidence type="ECO:0000256" key="7">
    <source>
        <dbReference type="ARBA" id="ARBA00023123"/>
    </source>
</evidence>
<dbReference type="GO" id="GO:0005884">
    <property type="term" value="C:actin filament"/>
    <property type="evidence" value="ECO:0007669"/>
    <property type="project" value="TreeGrafter"/>
</dbReference>
<dbReference type="GO" id="GO:0005096">
    <property type="term" value="F:GTPase activator activity"/>
    <property type="evidence" value="ECO:0007669"/>
    <property type="project" value="InterPro"/>
</dbReference>
<evidence type="ECO:0000313" key="14">
    <source>
        <dbReference type="Proteomes" id="UP000597762"/>
    </source>
</evidence>
<dbReference type="FunFam" id="1.20.58.530:FF:000005">
    <property type="entry name" value="unconventional myosin-IXa isoform X1"/>
    <property type="match status" value="1"/>
</dbReference>
<keyword evidence="9 10" id="KW-0009">Actin-binding</keyword>
<dbReference type="FunFam" id="1.10.10.820:FF:000001">
    <property type="entry name" value="Myosin heavy chain"/>
    <property type="match status" value="1"/>
</dbReference>
<dbReference type="PROSITE" id="PS51456">
    <property type="entry name" value="MYOSIN_MOTOR"/>
    <property type="match status" value="1"/>
</dbReference>
<protein>
    <submittedName>
        <fullName evidence="13">Uncharacterized protein</fullName>
    </submittedName>
</protein>
<dbReference type="GO" id="GO:0000146">
    <property type="term" value="F:microfilament motor activity"/>
    <property type="evidence" value="ECO:0007669"/>
    <property type="project" value="InterPro"/>
</dbReference>
<evidence type="ECO:0000256" key="8">
    <source>
        <dbReference type="ARBA" id="ARBA00023175"/>
    </source>
</evidence>
<keyword evidence="3" id="KW-0963">Cytoplasm</keyword>
<evidence type="ECO:0000256" key="3">
    <source>
        <dbReference type="ARBA" id="ARBA00022490"/>
    </source>
</evidence>
<dbReference type="OrthoDB" id="312459at2759"/>
<evidence type="ECO:0000256" key="10">
    <source>
        <dbReference type="PROSITE-ProRule" id="PRU00782"/>
    </source>
</evidence>
<sequence>MAMGLCRNDHGLWPHIATILQINLSQMAVKKLKLGNPDNFEVAEVFCSGGQLCKERCVEATENPVRIQLLWPKVLNEDSYSSQGSTGYRFYIRKKDVEFNSRSLSWLDYKHPSPVDSFLTTFLKQPTSDKEYPDLCSLPDLNEKTLLENIKARFYNGNIYTYVGSILIAVNPFKFFPIYNPKYVKMYQYKWLGDLPPHIFAIADAAFSTMLRTKKNQCIVISGESGSGKTESTNLLLHHLTALSQKGNHATGVEQTILGAGPVLEAFGNAKTVHNNNSSRFGKFIQVNYKEYGMVHGAIVEKYLLEKSRIVSQAKNERNYHVFYYLLKGATNEERAQLHLTRANDYHYLSQSNCFTVDGVDEEHEFARLKQSMEMVGFSTERQNRIFSVLSAVLHLGNVEFKKKGDLHHDESVVIRNEQVITVISDLLKVKEKTLIEALTQKRTVAGGETVFMNYKLEDAIATRDALAKCLYGALFDWIVLKVNHALLAKRHNSEHQVDFPPAPPCTRYDQPPPYTQGNSIGVLDIFGFEDFHKNSFEQFCINYANEHLQYYFNQHIFKLEQEEYQREGIQWKNIEFIDNTGCLELFSKKPNGLFCLLDEECNFPGASNDTLLSKFNRHHKGNPYYEVPQLREGVFVVVHYAGKVKYSTVDFREKNSDLIRTDIVGVLKNSSSAFVKELLGVDPVAILRWGLLRAFFRCIAAFNAAGKAYQMAGKRSHDKPVIKHDTTSYPHYRDNGKLNDNLLRSDLQRTCCGNLGNKLFNSLERKNKCPKPRYRQNVSYRDVRTLKAIATRTMIGGGRVPFKKQPPSVSAQFQVSFMLS</sequence>
<comment type="subcellular location">
    <subcellularLocation>
        <location evidence="1">Cytoplasm</location>
    </subcellularLocation>
</comment>
<dbReference type="InterPro" id="IPR001609">
    <property type="entry name" value="Myosin_head_motor_dom-like"/>
</dbReference>
<evidence type="ECO:0000256" key="4">
    <source>
        <dbReference type="ARBA" id="ARBA00022741"/>
    </source>
</evidence>
<dbReference type="AlphaFoldDB" id="A0A812D3F7"/>
<keyword evidence="5 10" id="KW-0067">ATP-binding</keyword>
<evidence type="ECO:0000256" key="6">
    <source>
        <dbReference type="ARBA" id="ARBA00023054"/>
    </source>
</evidence>
<comment type="caution">
    <text evidence="13">The sequence shown here is derived from an EMBL/GenBank/DDBJ whole genome shotgun (WGS) entry which is preliminary data.</text>
</comment>
<dbReference type="SUPFAM" id="SSF52540">
    <property type="entry name" value="P-loop containing nucleoside triphosphate hydrolases"/>
    <property type="match status" value="1"/>
</dbReference>
<evidence type="ECO:0000256" key="9">
    <source>
        <dbReference type="ARBA" id="ARBA00023203"/>
    </source>
</evidence>
<keyword evidence="4 10" id="KW-0547">Nucleotide-binding</keyword>
<dbReference type="Proteomes" id="UP000597762">
    <property type="component" value="Unassembled WGS sequence"/>
</dbReference>
<dbReference type="PANTHER" id="PTHR46184:SF5">
    <property type="entry name" value="UNCONVENTIONAL MYOSIN-IXA-LIKE"/>
    <property type="match status" value="1"/>
</dbReference>
<dbReference type="GO" id="GO:0051015">
    <property type="term" value="F:actin filament binding"/>
    <property type="evidence" value="ECO:0007669"/>
    <property type="project" value="TreeGrafter"/>
</dbReference>
<evidence type="ECO:0000259" key="11">
    <source>
        <dbReference type="PROSITE" id="PS50200"/>
    </source>
</evidence>
<keyword evidence="6" id="KW-0175">Coiled coil</keyword>
<dbReference type="Gene3D" id="1.20.120.720">
    <property type="entry name" value="Myosin VI head, motor domain, U50 subdomain"/>
    <property type="match status" value="1"/>
</dbReference>
<dbReference type="InterPro" id="IPR046987">
    <property type="entry name" value="Myo9"/>
</dbReference>
<comment type="similarity">
    <text evidence="2 10">Belongs to the TRAFAC class myosin-kinesin ATPase superfamily. Myosin family.</text>
</comment>
<dbReference type="PANTHER" id="PTHR46184">
    <property type="entry name" value="UNCONVENTIONAL MYOSIN-IXB-LIKE PROTEIN"/>
    <property type="match status" value="1"/>
</dbReference>
<dbReference type="Gene3D" id="3.40.850.10">
    <property type="entry name" value="Kinesin motor domain"/>
    <property type="match status" value="1"/>
</dbReference>
<comment type="caution">
    <text evidence="10">Lacks conserved residue(s) required for the propagation of feature annotation.</text>
</comment>
<dbReference type="SMART" id="SM00242">
    <property type="entry name" value="MYSc"/>
    <property type="match status" value="1"/>
</dbReference>
<gene>
    <name evidence="13" type="ORF">SPHA_48705</name>
</gene>
<feature type="domain" description="Ras-associating" evidence="11">
    <location>
        <begin position="26"/>
        <end position="97"/>
    </location>
</feature>
<dbReference type="PROSITE" id="PS50200">
    <property type="entry name" value="RA"/>
    <property type="match status" value="1"/>
</dbReference>
<accession>A0A812D3F7</accession>
<evidence type="ECO:0000256" key="1">
    <source>
        <dbReference type="ARBA" id="ARBA00004496"/>
    </source>
</evidence>
<feature type="domain" description="Myosin motor" evidence="12">
    <location>
        <begin position="130"/>
        <end position="821"/>
    </location>
</feature>
<keyword evidence="14" id="KW-1185">Reference proteome</keyword>
<evidence type="ECO:0000259" key="12">
    <source>
        <dbReference type="PROSITE" id="PS51456"/>
    </source>
</evidence>
<proteinExistence type="inferred from homology"/>
<dbReference type="InterPro" id="IPR000159">
    <property type="entry name" value="RA_dom"/>
</dbReference>
<dbReference type="EMBL" id="CAHIKZ030002723">
    <property type="protein sequence ID" value="CAE1291309.1"/>
    <property type="molecule type" value="Genomic_DNA"/>
</dbReference>
<dbReference type="InterPro" id="IPR036961">
    <property type="entry name" value="Kinesin_motor_dom_sf"/>
</dbReference>
<dbReference type="Gene3D" id="1.10.10.820">
    <property type="match status" value="1"/>
</dbReference>
<dbReference type="InterPro" id="IPR027417">
    <property type="entry name" value="P-loop_NTPase"/>
</dbReference>
<dbReference type="PRINTS" id="PR00193">
    <property type="entry name" value="MYOSINHEAVY"/>
</dbReference>